<dbReference type="Gene3D" id="3.40.50.40">
    <property type="match status" value="1"/>
</dbReference>
<dbReference type="InterPro" id="IPR004550">
    <property type="entry name" value="AsnASE_II"/>
</dbReference>
<dbReference type="SMART" id="SM00870">
    <property type="entry name" value="Asparaginase"/>
    <property type="match status" value="1"/>
</dbReference>
<evidence type="ECO:0000256" key="5">
    <source>
        <dbReference type="PIRSR" id="PIRSR001220-1"/>
    </source>
</evidence>
<dbReference type="InterPro" id="IPR037152">
    <property type="entry name" value="L-asparaginase_N_sf"/>
</dbReference>
<dbReference type="InterPro" id="IPR027474">
    <property type="entry name" value="L-asparaginase_N"/>
</dbReference>
<dbReference type="Proteomes" id="UP000029920">
    <property type="component" value="Unassembled WGS sequence"/>
</dbReference>
<dbReference type="GO" id="GO:0006528">
    <property type="term" value="P:asparagine metabolic process"/>
    <property type="evidence" value="ECO:0007669"/>
    <property type="project" value="InterPro"/>
</dbReference>
<dbReference type="PANTHER" id="PTHR11707">
    <property type="entry name" value="L-ASPARAGINASE"/>
    <property type="match status" value="1"/>
</dbReference>
<dbReference type="Pfam" id="PF17763">
    <property type="entry name" value="Asparaginase_C"/>
    <property type="match status" value="1"/>
</dbReference>
<dbReference type="Gene3D" id="3.40.50.1170">
    <property type="entry name" value="L-asparaginase, N-terminal domain"/>
    <property type="match status" value="1"/>
</dbReference>
<feature type="domain" description="L-asparaginase N-terminal" evidence="7">
    <location>
        <begin position="6"/>
        <end position="198"/>
    </location>
</feature>
<gene>
    <name evidence="9" type="ORF">LS72_006495</name>
</gene>
<dbReference type="GO" id="GO:0004067">
    <property type="term" value="F:asparaginase activity"/>
    <property type="evidence" value="ECO:0007669"/>
    <property type="project" value="UniProtKB-UniRule"/>
</dbReference>
<evidence type="ECO:0000313" key="10">
    <source>
        <dbReference type="Proteomes" id="UP000029920"/>
    </source>
</evidence>
<comment type="similarity">
    <text evidence="1 6">Belongs to the asparaginase 1 family.</text>
</comment>
<dbReference type="EMBL" id="JRPC02000015">
    <property type="protein sequence ID" value="TLE15585.1"/>
    <property type="molecule type" value="Genomic_DNA"/>
</dbReference>
<dbReference type="InterPro" id="IPR040919">
    <property type="entry name" value="Asparaginase_C"/>
</dbReference>
<reference evidence="9 10" key="1">
    <citation type="journal article" date="2014" name="Genome Announc.">
        <title>Draft genome sequences of eight enterohepatic helicobacter species isolated from both laboratory and wild rodents.</title>
        <authorList>
            <person name="Sheh A."/>
            <person name="Shen Z."/>
            <person name="Fox J.G."/>
        </authorList>
    </citation>
    <scope>NUCLEOTIDE SEQUENCE [LARGE SCALE GENOMIC DNA]</scope>
    <source>
        <strain evidence="9 10">MIT-03-7007</strain>
    </source>
</reference>
<dbReference type="SUPFAM" id="SSF53774">
    <property type="entry name" value="Glutaminase/Asparaginase"/>
    <property type="match status" value="1"/>
</dbReference>
<dbReference type="PIRSF" id="PIRSF500176">
    <property type="entry name" value="L_ASNase"/>
    <property type="match status" value="1"/>
</dbReference>
<dbReference type="Pfam" id="PF00710">
    <property type="entry name" value="Asparaginase"/>
    <property type="match status" value="1"/>
</dbReference>
<name>A0A4U8UI42_9HELI</name>
<dbReference type="InterPro" id="IPR006034">
    <property type="entry name" value="Asparaginase/glutaminase-like"/>
</dbReference>
<dbReference type="PROSITE" id="PS51732">
    <property type="entry name" value="ASN_GLN_ASE_3"/>
    <property type="match status" value="1"/>
</dbReference>
<evidence type="ECO:0000256" key="3">
    <source>
        <dbReference type="ARBA" id="ARBA00030414"/>
    </source>
</evidence>
<dbReference type="SFLD" id="SFLDS00057">
    <property type="entry name" value="Glutaminase/Asparaginase"/>
    <property type="match status" value="1"/>
</dbReference>
<dbReference type="PANTHER" id="PTHR11707:SF28">
    <property type="entry name" value="60 KDA LYSOPHOSPHOLIPASE"/>
    <property type="match status" value="1"/>
</dbReference>
<dbReference type="InterPro" id="IPR036152">
    <property type="entry name" value="Asp/glu_Ase-like_sf"/>
</dbReference>
<evidence type="ECO:0000256" key="6">
    <source>
        <dbReference type="RuleBase" id="RU004456"/>
    </source>
</evidence>
<organism evidence="9 10">
    <name type="scientific">Helicobacter apodemus</name>
    <dbReference type="NCBI Taxonomy" id="135569"/>
    <lineage>
        <taxon>Bacteria</taxon>
        <taxon>Pseudomonadati</taxon>
        <taxon>Campylobacterota</taxon>
        <taxon>Epsilonproteobacteria</taxon>
        <taxon>Campylobacterales</taxon>
        <taxon>Helicobacteraceae</taxon>
        <taxon>Helicobacter</taxon>
    </lineage>
</organism>
<dbReference type="FunFam" id="3.40.50.1170:FF:000001">
    <property type="entry name" value="L-asparaginase 2"/>
    <property type="match status" value="1"/>
</dbReference>
<feature type="domain" description="Asparaginase/glutaminase C-terminal" evidence="8">
    <location>
        <begin position="219"/>
        <end position="329"/>
    </location>
</feature>
<sequence>MDLKPNIVILSTGGTITGEAIDMLSTKDYVIGKISIQRLLQSTPSFQSIANITLEEIANIDSADMSNAIWLNLAHKTDNLLKDSNIDGIVITHGSDTLEESAYFLHLVLKSHKPVVFTAAIRPFSAIGSDAIKNLYNAISLAGHKESSHKGVMVVMNDKIYSAREVSKTHTLNLEAFNAPNSGAMGYIIDGEIFFHTMPLKPHTQDTPFNIQDLDILPKVDIVYSYCNDGSKVAIEAFVKVGSEGLIIAGSGAGSIHKTPKDYLRGLLKKQAIIVVKSSRVGAGLVPLTQKELREGFISANNLNPQKARVLLMLALSKTKAIKTIREYFKKY</sequence>
<keyword evidence="2" id="KW-0378">Hydrolase</keyword>
<evidence type="ECO:0000256" key="2">
    <source>
        <dbReference type="ARBA" id="ARBA00022801"/>
    </source>
</evidence>
<keyword evidence="10" id="KW-1185">Reference proteome</keyword>
<accession>A0A4U8UI42</accession>
<dbReference type="InterPro" id="IPR027473">
    <property type="entry name" value="L-asparaginase_C"/>
</dbReference>
<evidence type="ECO:0000256" key="1">
    <source>
        <dbReference type="ARBA" id="ARBA00010518"/>
    </source>
</evidence>
<feature type="active site" description="O-isoaspartyl threonine intermediate" evidence="5">
    <location>
        <position position="15"/>
    </location>
</feature>
<protein>
    <recommendedName>
        <fullName evidence="4">Probable L-asparaginase</fullName>
    </recommendedName>
    <alternativeName>
        <fullName evidence="3">L-asparagine amidohydrolase</fullName>
    </alternativeName>
</protein>
<dbReference type="CDD" id="cd08964">
    <property type="entry name" value="L-asparaginase_II"/>
    <property type="match status" value="1"/>
</dbReference>
<dbReference type="NCBIfam" id="TIGR00520">
    <property type="entry name" value="asnASE_II"/>
    <property type="match status" value="1"/>
</dbReference>
<evidence type="ECO:0000256" key="4">
    <source>
        <dbReference type="ARBA" id="ARBA00073593"/>
    </source>
</evidence>
<comment type="caution">
    <text evidence="9">The sequence shown here is derived from an EMBL/GenBank/DDBJ whole genome shotgun (WGS) entry which is preliminary data.</text>
</comment>
<evidence type="ECO:0000259" key="8">
    <source>
        <dbReference type="Pfam" id="PF17763"/>
    </source>
</evidence>
<evidence type="ECO:0000259" key="7">
    <source>
        <dbReference type="Pfam" id="PF00710"/>
    </source>
</evidence>
<dbReference type="PRINTS" id="PR00139">
    <property type="entry name" value="ASNGLNASE"/>
</dbReference>
<dbReference type="PIRSF" id="PIRSF001220">
    <property type="entry name" value="L-ASNase_gatD"/>
    <property type="match status" value="1"/>
</dbReference>
<evidence type="ECO:0000313" key="9">
    <source>
        <dbReference type="EMBL" id="TLE15585.1"/>
    </source>
</evidence>
<proteinExistence type="inferred from homology"/>
<dbReference type="AlphaFoldDB" id="A0A4U8UI42"/>